<keyword evidence="5" id="KW-1185">Reference proteome</keyword>
<dbReference type="EMBL" id="VDEP01000312">
    <property type="protein sequence ID" value="KAA1105116.1"/>
    <property type="molecule type" value="Genomic_DNA"/>
</dbReference>
<feature type="chain" id="PRO_5036366253" evidence="1">
    <location>
        <begin position="22"/>
        <end position="140"/>
    </location>
</feature>
<feature type="signal peptide" evidence="1">
    <location>
        <begin position="1"/>
        <end position="21"/>
    </location>
</feature>
<name>A0A5B0NCL9_PUCGR</name>
<evidence type="ECO:0000256" key="1">
    <source>
        <dbReference type="SAM" id="SignalP"/>
    </source>
</evidence>
<evidence type="ECO:0000313" key="2">
    <source>
        <dbReference type="EMBL" id="KAA1086473.1"/>
    </source>
</evidence>
<dbReference type="OrthoDB" id="10282942at2759"/>
<sequence>MKITRISILTVIFSCLNNIMAELIPEPIRIPEGQWDDSDHMHRDIEVERQSWGQSKSCDLRKTNEGGGINFPLSGLTVGKGPSPNHVYVINQVNHPIDYLLQNGGDGRYLRETAHPSETHEVPIREPPIVIAWSRVRRQQ</sequence>
<organism evidence="2 6">
    <name type="scientific">Puccinia graminis f. sp. tritici</name>
    <dbReference type="NCBI Taxonomy" id="56615"/>
    <lineage>
        <taxon>Eukaryota</taxon>
        <taxon>Fungi</taxon>
        <taxon>Dikarya</taxon>
        <taxon>Basidiomycota</taxon>
        <taxon>Pucciniomycotina</taxon>
        <taxon>Pucciniomycetes</taxon>
        <taxon>Pucciniales</taxon>
        <taxon>Pucciniaceae</taxon>
        <taxon>Puccinia</taxon>
    </lineage>
</organism>
<keyword evidence="1" id="KW-0732">Signal</keyword>
<dbReference type="Proteomes" id="UP000325313">
    <property type="component" value="Unassembled WGS sequence"/>
</dbReference>
<gene>
    <name evidence="3" type="ORF">PGT21_002222</name>
    <name evidence="4" type="ORF">PGTUg99_012961</name>
    <name evidence="2" type="ORF">PGTUg99_020568</name>
</gene>
<dbReference type="AlphaFoldDB" id="A0A5B0NCL9"/>
<accession>A0A5B0NCL9</accession>
<dbReference type="EMBL" id="VDEP01000410">
    <property type="protein sequence ID" value="KAA1086473.1"/>
    <property type="molecule type" value="Genomic_DNA"/>
</dbReference>
<comment type="caution">
    <text evidence="2">The sequence shown here is derived from an EMBL/GenBank/DDBJ whole genome shotgun (WGS) entry which is preliminary data.</text>
</comment>
<proteinExistence type="predicted"/>
<evidence type="ECO:0000313" key="6">
    <source>
        <dbReference type="Proteomes" id="UP000325313"/>
    </source>
</evidence>
<evidence type="ECO:0000313" key="5">
    <source>
        <dbReference type="Proteomes" id="UP000324748"/>
    </source>
</evidence>
<reference evidence="5 6" key="1">
    <citation type="submission" date="2019-05" db="EMBL/GenBank/DDBJ databases">
        <title>Emergence of the Ug99 lineage of the wheat stem rust pathogen through somatic hybridization.</title>
        <authorList>
            <person name="Li F."/>
            <person name="Upadhyaya N.M."/>
            <person name="Sperschneider J."/>
            <person name="Matny O."/>
            <person name="Nguyen-Phuc H."/>
            <person name="Mago R."/>
            <person name="Raley C."/>
            <person name="Miller M.E."/>
            <person name="Silverstein K.A.T."/>
            <person name="Henningsen E."/>
            <person name="Hirsch C.D."/>
            <person name="Visser B."/>
            <person name="Pretorius Z.A."/>
            <person name="Steffenson B.J."/>
            <person name="Schwessinger B."/>
            <person name="Dodds P.N."/>
            <person name="Figueroa M."/>
        </authorList>
    </citation>
    <scope>NUCLEOTIDE SEQUENCE [LARGE SCALE GENOMIC DNA]</scope>
    <source>
        <strain evidence="3">21-0</strain>
        <strain evidence="2 6">Ug99</strain>
    </source>
</reference>
<evidence type="ECO:0000313" key="3">
    <source>
        <dbReference type="EMBL" id="KAA1092424.1"/>
    </source>
</evidence>
<evidence type="ECO:0000313" key="4">
    <source>
        <dbReference type="EMBL" id="KAA1105116.1"/>
    </source>
</evidence>
<protein>
    <submittedName>
        <fullName evidence="2">Uncharacterized protein</fullName>
    </submittedName>
</protein>
<dbReference type="EMBL" id="VSWC01000080">
    <property type="protein sequence ID" value="KAA1092424.1"/>
    <property type="molecule type" value="Genomic_DNA"/>
</dbReference>
<dbReference type="Proteomes" id="UP000324748">
    <property type="component" value="Unassembled WGS sequence"/>
</dbReference>